<dbReference type="InterPro" id="IPR005950">
    <property type="entry name" value="ModA"/>
</dbReference>
<name>A0A0F9VJZ6_9ZZZZ</name>
<dbReference type="GO" id="GO:0015689">
    <property type="term" value="P:molybdate ion transport"/>
    <property type="evidence" value="ECO:0007669"/>
    <property type="project" value="InterPro"/>
</dbReference>
<keyword evidence="2" id="KW-0479">Metal-binding</keyword>
<evidence type="ECO:0000256" key="2">
    <source>
        <dbReference type="ARBA" id="ARBA00022723"/>
    </source>
</evidence>
<evidence type="ECO:0000313" key="4">
    <source>
        <dbReference type="EMBL" id="KKO05446.1"/>
    </source>
</evidence>
<dbReference type="GO" id="GO:0030973">
    <property type="term" value="F:molybdate ion binding"/>
    <property type="evidence" value="ECO:0007669"/>
    <property type="project" value="InterPro"/>
</dbReference>
<sequence length="251" mass="26931">MKLMLTLLLSIGAMLSAPLSYAQQMTIAAASSLRPTLDRVVAAYKSEYPQHDIVIIYGASGRLTAQILNGAPFDFFMSADMDFPRRLADEGAAATEPQVYAKGRIALWSFNVDASAMTLQDLGAERIGRVAIAQPTVAPYGQRAREAMQAVGVWDDVEDKLVFGENISQVAQMAQSGAADVGIIALSLVRQPELAARGYTVIDAALHQPLEQGYVVTRRGADNAVAATFTQFLSTPAAQAVFRDNGFDVDD</sequence>
<evidence type="ECO:0008006" key="5">
    <source>
        <dbReference type="Google" id="ProtNLM"/>
    </source>
</evidence>
<organism evidence="4">
    <name type="scientific">marine sediment metagenome</name>
    <dbReference type="NCBI Taxonomy" id="412755"/>
    <lineage>
        <taxon>unclassified sequences</taxon>
        <taxon>metagenomes</taxon>
        <taxon>ecological metagenomes</taxon>
    </lineage>
</organism>
<evidence type="ECO:0000256" key="3">
    <source>
        <dbReference type="ARBA" id="ARBA00022729"/>
    </source>
</evidence>
<dbReference type="SUPFAM" id="SSF53850">
    <property type="entry name" value="Periplasmic binding protein-like II"/>
    <property type="match status" value="1"/>
</dbReference>
<dbReference type="InterPro" id="IPR050682">
    <property type="entry name" value="ModA/WtpA"/>
</dbReference>
<accession>A0A0F9VJZ6</accession>
<gene>
    <name evidence="4" type="ORF">LCGC14_0077180</name>
</gene>
<evidence type="ECO:0000256" key="1">
    <source>
        <dbReference type="ARBA" id="ARBA00022505"/>
    </source>
</evidence>
<dbReference type="Gene3D" id="3.40.190.10">
    <property type="entry name" value="Periplasmic binding protein-like II"/>
    <property type="match status" value="2"/>
</dbReference>
<dbReference type="AlphaFoldDB" id="A0A0F9VJZ6"/>
<dbReference type="PANTHER" id="PTHR30632:SF14">
    <property type="entry name" value="TUNGSTATE_MOLYBDATE_CHROMATE-BINDING PROTEIN MODA"/>
    <property type="match status" value="1"/>
</dbReference>
<dbReference type="InterPro" id="IPR044084">
    <property type="entry name" value="AvModA-like_subst-bd"/>
</dbReference>
<dbReference type="CDD" id="cd13539">
    <property type="entry name" value="PBP2_AvModA"/>
    <property type="match status" value="1"/>
</dbReference>
<keyword evidence="1" id="KW-0500">Molybdenum</keyword>
<dbReference type="PIRSF" id="PIRSF004846">
    <property type="entry name" value="ModA"/>
    <property type="match status" value="1"/>
</dbReference>
<comment type="caution">
    <text evidence="4">The sequence shown here is derived from an EMBL/GenBank/DDBJ whole genome shotgun (WGS) entry which is preliminary data.</text>
</comment>
<dbReference type="EMBL" id="LAZR01000019">
    <property type="protein sequence ID" value="KKO05446.1"/>
    <property type="molecule type" value="Genomic_DNA"/>
</dbReference>
<dbReference type="Pfam" id="PF13531">
    <property type="entry name" value="SBP_bac_11"/>
    <property type="match status" value="1"/>
</dbReference>
<reference evidence="4" key="1">
    <citation type="journal article" date="2015" name="Nature">
        <title>Complex archaea that bridge the gap between prokaryotes and eukaryotes.</title>
        <authorList>
            <person name="Spang A."/>
            <person name="Saw J.H."/>
            <person name="Jorgensen S.L."/>
            <person name="Zaremba-Niedzwiedzka K."/>
            <person name="Martijn J."/>
            <person name="Lind A.E."/>
            <person name="van Eijk R."/>
            <person name="Schleper C."/>
            <person name="Guy L."/>
            <person name="Ettema T.J."/>
        </authorList>
    </citation>
    <scope>NUCLEOTIDE SEQUENCE</scope>
</reference>
<dbReference type="GO" id="GO:0046872">
    <property type="term" value="F:metal ion binding"/>
    <property type="evidence" value="ECO:0007669"/>
    <property type="project" value="UniProtKB-KW"/>
</dbReference>
<proteinExistence type="predicted"/>
<protein>
    <recommendedName>
        <fullName evidence="5">Molybdate ABC transporter substrate-binding protein</fullName>
    </recommendedName>
</protein>
<dbReference type="FunFam" id="3.40.190.10:FF:000035">
    <property type="entry name" value="Molybdate ABC transporter substrate-binding protein"/>
    <property type="match status" value="1"/>
</dbReference>
<keyword evidence="3" id="KW-0732">Signal</keyword>
<dbReference type="PANTHER" id="PTHR30632">
    <property type="entry name" value="MOLYBDATE-BINDING PERIPLASMIC PROTEIN"/>
    <property type="match status" value="1"/>
</dbReference>
<dbReference type="NCBIfam" id="TIGR01256">
    <property type="entry name" value="modA"/>
    <property type="match status" value="1"/>
</dbReference>